<name>R0LVT5_ANAPL</name>
<feature type="compositionally biased region" description="Basic and acidic residues" evidence="1">
    <location>
        <begin position="48"/>
        <end position="62"/>
    </location>
</feature>
<evidence type="ECO:0000256" key="1">
    <source>
        <dbReference type="SAM" id="MobiDB-lite"/>
    </source>
</evidence>
<evidence type="ECO:0000313" key="2">
    <source>
        <dbReference type="EMBL" id="EOB04588.1"/>
    </source>
</evidence>
<reference evidence="3" key="1">
    <citation type="journal article" date="2013" name="Nat. Genet.">
        <title>The duck genome and transcriptome provide insight into an avian influenza virus reservoir species.</title>
        <authorList>
            <person name="Huang Y."/>
            <person name="Li Y."/>
            <person name="Burt D.W."/>
            <person name="Chen H."/>
            <person name="Zhang Y."/>
            <person name="Qian W."/>
            <person name="Kim H."/>
            <person name="Gan S."/>
            <person name="Zhao Y."/>
            <person name="Li J."/>
            <person name="Yi K."/>
            <person name="Feng H."/>
            <person name="Zhu P."/>
            <person name="Li B."/>
            <person name="Liu Q."/>
            <person name="Fairley S."/>
            <person name="Magor K.E."/>
            <person name="Du Z."/>
            <person name="Hu X."/>
            <person name="Goodman L."/>
            <person name="Tafer H."/>
            <person name="Vignal A."/>
            <person name="Lee T."/>
            <person name="Kim K.W."/>
            <person name="Sheng Z."/>
            <person name="An Y."/>
            <person name="Searle S."/>
            <person name="Herrero J."/>
            <person name="Groenen M.A."/>
            <person name="Crooijmans R.P."/>
            <person name="Faraut T."/>
            <person name="Cai Q."/>
            <person name="Webster R.G."/>
            <person name="Aldridge J.R."/>
            <person name="Warren W.C."/>
            <person name="Bartschat S."/>
            <person name="Kehr S."/>
            <person name="Marz M."/>
            <person name="Stadler P.F."/>
            <person name="Smith J."/>
            <person name="Kraus R.H."/>
            <person name="Zhao Y."/>
            <person name="Ren L."/>
            <person name="Fei J."/>
            <person name="Morisson M."/>
            <person name="Kaiser P."/>
            <person name="Griffin D.K."/>
            <person name="Rao M."/>
            <person name="Pitel F."/>
            <person name="Wang J."/>
            <person name="Li N."/>
        </authorList>
    </citation>
    <scope>NUCLEOTIDE SEQUENCE [LARGE SCALE GENOMIC DNA]</scope>
</reference>
<dbReference type="EMBL" id="KB742775">
    <property type="protein sequence ID" value="EOB04588.1"/>
    <property type="molecule type" value="Genomic_DNA"/>
</dbReference>
<sequence>MQCHALDYGAARENTTCRAVSDVSITQQNPFRRKSEELPEQNWSNGDVGRRQEHQTDRRGEQKCACSPEHSAGPSNGRKPEGSVRAMHENQTDCGMGLGTRKWIHLFQNRAGTTVACLCALPFESTNSITGVPGEPPTHCLGPIASISLEPPNIMDIPQAYLQDVLPISSSCRFSWVIYDRCCCSLSHKKYVSIQEREKEGDNGSKKFSEAIHDPPGLNIAIYPSGGPALKVTDSALAPSLVTFWGGWHSFHQRSISDNIRSFCNVASCPAEPIQDLDFYIQSCDAMPLQSSYGQCAKRKCILNSSWKKNSYMWSTGSNMFKPPAASDSGHKSSYQSYQLLNTECFEVIDWIQADLQRTEASKVIKVMSSKLMDTNP</sequence>
<gene>
    <name evidence="2" type="ORF">Anapl_12340</name>
</gene>
<proteinExistence type="predicted"/>
<accession>R0LVT5</accession>
<protein>
    <submittedName>
        <fullName evidence="2">Uncharacterized protein</fullName>
    </submittedName>
</protein>
<dbReference type="AlphaFoldDB" id="R0LVT5"/>
<evidence type="ECO:0000313" key="3">
    <source>
        <dbReference type="Proteomes" id="UP000296049"/>
    </source>
</evidence>
<feature type="region of interest" description="Disordered" evidence="1">
    <location>
        <begin position="28"/>
        <end position="85"/>
    </location>
</feature>
<organism evidence="2 3">
    <name type="scientific">Anas platyrhynchos</name>
    <name type="common">Mallard</name>
    <name type="synonym">Anas boschas</name>
    <dbReference type="NCBI Taxonomy" id="8839"/>
    <lineage>
        <taxon>Eukaryota</taxon>
        <taxon>Metazoa</taxon>
        <taxon>Chordata</taxon>
        <taxon>Craniata</taxon>
        <taxon>Vertebrata</taxon>
        <taxon>Euteleostomi</taxon>
        <taxon>Archelosauria</taxon>
        <taxon>Archosauria</taxon>
        <taxon>Dinosauria</taxon>
        <taxon>Saurischia</taxon>
        <taxon>Theropoda</taxon>
        <taxon>Coelurosauria</taxon>
        <taxon>Aves</taxon>
        <taxon>Neognathae</taxon>
        <taxon>Galloanserae</taxon>
        <taxon>Anseriformes</taxon>
        <taxon>Anatidae</taxon>
        <taxon>Anatinae</taxon>
        <taxon>Anas</taxon>
    </lineage>
</organism>
<keyword evidence="3" id="KW-1185">Reference proteome</keyword>
<dbReference type="Proteomes" id="UP000296049">
    <property type="component" value="Unassembled WGS sequence"/>
</dbReference>